<protein>
    <submittedName>
        <fullName evidence="1">Uncharacterized protein</fullName>
    </submittedName>
</protein>
<evidence type="ECO:0000313" key="2">
    <source>
        <dbReference type="Proteomes" id="UP000887116"/>
    </source>
</evidence>
<reference evidence="1" key="1">
    <citation type="submission" date="2020-07" db="EMBL/GenBank/DDBJ databases">
        <title>Multicomponent nature underlies the extraordinary mechanical properties of spider dragline silk.</title>
        <authorList>
            <person name="Kono N."/>
            <person name="Nakamura H."/>
            <person name="Mori M."/>
            <person name="Yoshida Y."/>
            <person name="Ohtoshi R."/>
            <person name="Malay A.D."/>
            <person name="Moran D.A.P."/>
            <person name="Tomita M."/>
            <person name="Numata K."/>
            <person name="Arakawa K."/>
        </authorList>
    </citation>
    <scope>NUCLEOTIDE SEQUENCE</scope>
</reference>
<accession>A0A8X6G598</accession>
<gene>
    <name evidence="1" type="ORF">TNCT_149551</name>
</gene>
<comment type="caution">
    <text evidence="1">The sequence shown here is derived from an EMBL/GenBank/DDBJ whole genome shotgun (WGS) entry which is preliminary data.</text>
</comment>
<proteinExistence type="predicted"/>
<keyword evidence="2" id="KW-1185">Reference proteome</keyword>
<evidence type="ECO:0000313" key="1">
    <source>
        <dbReference type="EMBL" id="GFQ96431.1"/>
    </source>
</evidence>
<sequence length="79" mass="8969">MPPPLDPLIPLAKRRTDLKQVARKKEFSNSVSNAIALETINTRYRQPDWPHVYTHGLRLDQNGSAGVGIFSELFAFYLT</sequence>
<dbReference type="EMBL" id="BMAO01034432">
    <property type="protein sequence ID" value="GFQ96431.1"/>
    <property type="molecule type" value="Genomic_DNA"/>
</dbReference>
<name>A0A8X6G598_TRICU</name>
<dbReference type="OrthoDB" id="6434129at2759"/>
<dbReference type="AlphaFoldDB" id="A0A8X6G598"/>
<dbReference type="Proteomes" id="UP000887116">
    <property type="component" value="Unassembled WGS sequence"/>
</dbReference>
<organism evidence="1 2">
    <name type="scientific">Trichonephila clavata</name>
    <name type="common">Joro spider</name>
    <name type="synonym">Nephila clavata</name>
    <dbReference type="NCBI Taxonomy" id="2740835"/>
    <lineage>
        <taxon>Eukaryota</taxon>
        <taxon>Metazoa</taxon>
        <taxon>Ecdysozoa</taxon>
        <taxon>Arthropoda</taxon>
        <taxon>Chelicerata</taxon>
        <taxon>Arachnida</taxon>
        <taxon>Araneae</taxon>
        <taxon>Araneomorphae</taxon>
        <taxon>Entelegynae</taxon>
        <taxon>Araneoidea</taxon>
        <taxon>Nephilidae</taxon>
        <taxon>Trichonephila</taxon>
    </lineage>
</organism>